<evidence type="ECO:0000313" key="1">
    <source>
        <dbReference type="EMBL" id="EMT53468.1"/>
    </source>
</evidence>
<dbReference type="STRING" id="1300222.I532_05630"/>
<sequence>MYVVVREETEGVLVHVMGEKLALGKDGAFLLPGRLIHALKPEDLPEGVSFSLEDTLPCGAGFYQEDHVVFRREEKSLAFQVDVTSSYDPETWDGLFPLGDTLRARYHVLKTIRDIDISAVCLDEKAFLLSYRLHWQALEEEDLDSMLLAVCVAIGTLENRGNERLWYGGRDENGGNDFCP</sequence>
<dbReference type="PATRIC" id="fig|1300222.3.peg.1156"/>
<comment type="caution">
    <text evidence="1">The sequence shown here is derived from an EMBL/GenBank/DDBJ whole genome shotgun (WGS) entry which is preliminary data.</text>
</comment>
<dbReference type="EMBL" id="APBN01000002">
    <property type="protein sequence ID" value="EMT53468.1"/>
    <property type="molecule type" value="Genomic_DNA"/>
</dbReference>
<dbReference type="GeneID" id="89499968"/>
<keyword evidence="2" id="KW-1185">Reference proteome</keyword>
<dbReference type="OrthoDB" id="2475476at2"/>
<accession>M8DIQ8</accession>
<gene>
    <name evidence="1" type="ORF">I532_05630</name>
</gene>
<organism evidence="1 2">
    <name type="scientific">Brevibacillus borstelensis AK1</name>
    <dbReference type="NCBI Taxonomy" id="1300222"/>
    <lineage>
        <taxon>Bacteria</taxon>
        <taxon>Bacillati</taxon>
        <taxon>Bacillota</taxon>
        <taxon>Bacilli</taxon>
        <taxon>Bacillales</taxon>
        <taxon>Paenibacillaceae</taxon>
        <taxon>Brevibacillus</taxon>
    </lineage>
</organism>
<dbReference type="Proteomes" id="UP000012081">
    <property type="component" value="Unassembled WGS sequence"/>
</dbReference>
<dbReference type="RefSeq" id="WP_003386939.1">
    <property type="nucleotide sequence ID" value="NZ_APBN01000002.1"/>
</dbReference>
<evidence type="ECO:0000313" key="2">
    <source>
        <dbReference type="Proteomes" id="UP000012081"/>
    </source>
</evidence>
<name>M8DIQ8_9BACL</name>
<proteinExistence type="predicted"/>
<protein>
    <submittedName>
        <fullName evidence="1">Uncharacterized protein</fullName>
    </submittedName>
</protein>
<dbReference type="AlphaFoldDB" id="M8DIQ8"/>
<reference evidence="1 2" key="1">
    <citation type="submission" date="2013-03" db="EMBL/GenBank/DDBJ databases">
        <title>Assembly of a new bacterial strain Brevibacillus borstelensis AK1.</title>
        <authorList>
            <person name="Rajan I."/>
            <person name="PoliReddy D."/>
            <person name="Sugumar T."/>
            <person name="Rathinam K."/>
            <person name="Alqarawi S."/>
            <person name="Khalil A.B."/>
            <person name="Sivakumar N."/>
        </authorList>
    </citation>
    <scope>NUCLEOTIDE SEQUENCE [LARGE SCALE GENOMIC DNA]</scope>
    <source>
        <strain evidence="1 2">AK1</strain>
    </source>
</reference>